<evidence type="ECO:0000256" key="1">
    <source>
        <dbReference type="SAM" id="MobiDB-lite"/>
    </source>
</evidence>
<accession>A0ABD1WFG5</accession>
<reference evidence="3" key="1">
    <citation type="submission" date="2024-07" db="EMBL/GenBank/DDBJ databases">
        <title>Two chromosome-level genome assemblies of Korean endemic species Abeliophyllum distichum and Forsythia ovata (Oleaceae).</title>
        <authorList>
            <person name="Jang H."/>
        </authorList>
    </citation>
    <scope>NUCLEOTIDE SEQUENCE [LARGE SCALE GENOMIC DNA]</scope>
</reference>
<organism evidence="2 3">
    <name type="scientific">Forsythia ovata</name>
    <dbReference type="NCBI Taxonomy" id="205694"/>
    <lineage>
        <taxon>Eukaryota</taxon>
        <taxon>Viridiplantae</taxon>
        <taxon>Streptophyta</taxon>
        <taxon>Embryophyta</taxon>
        <taxon>Tracheophyta</taxon>
        <taxon>Spermatophyta</taxon>
        <taxon>Magnoliopsida</taxon>
        <taxon>eudicotyledons</taxon>
        <taxon>Gunneridae</taxon>
        <taxon>Pentapetalae</taxon>
        <taxon>asterids</taxon>
        <taxon>lamiids</taxon>
        <taxon>Lamiales</taxon>
        <taxon>Oleaceae</taxon>
        <taxon>Forsythieae</taxon>
        <taxon>Forsythia</taxon>
    </lineage>
</organism>
<sequence>MGAENSTLNIDFGIQDVNAQETNGEGTDYGEDDELESLDSENEDVARRPKSWFFFNARTDMECPKFGTEFWMESIQKDDFGTTWIGDGCNCQNLKGMDDLGTGSIR</sequence>
<keyword evidence="3" id="KW-1185">Reference proteome</keyword>
<feature type="region of interest" description="Disordered" evidence="1">
    <location>
        <begin position="1"/>
        <end position="43"/>
    </location>
</feature>
<dbReference type="Proteomes" id="UP001604277">
    <property type="component" value="Unassembled WGS sequence"/>
</dbReference>
<dbReference type="AlphaFoldDB" id="A0ABD1WFG5"/>
<feature type="compositionally biased region" description="Acidic residues" evidence="1">
    <location>
        <begin position="28"/>
        <end position="43"/>
    </location>
</feature>
<evidence type="ECO:0000313" key="3">
    <source>
        <dbReference type="Proteomes" id="UP001604277"/>
    </source>
</evidence>
<dbReference type="EMBL" id="JBFOLJ010000003">
    <property type="protein sequence ID" value="KAL2548426.1"/>
    <property type="molecule type" value="Genomic_DNA"/>
</dbReference>
<protein>
    <submittedName>
        <fullName evidence="2">Uncharacterized protein</fullName>
    </submittedName>
</protein>
<name>A0ABD1WFG5_9LAMI</name>
<evidence type="ECO:0000313" key="2">
    <source>
        <dbReference type="EMBL" id="KAL2548426.1"/>
    </source>
</evidence>
<comment type="caution">
    <text evidence="2">The sequence shown here is derived from an EMBL/GenBank/DDBJ whole genome shotgun (WGS) entry which is preliminary data.</text>
</comment>
<proteinExistence type="predicted"/>
<gene>
    <name evidence="2" type="ORF">Fot_09956</name>
</gene>